<evidence type="ECO:0000313" key="2">
    <source>
        <dbReference type="EMBL" id="KAL2743825.1"/>
    </source>
</evidence>
<proteinExistence type="predicted"/>
<keyword evidence="3" id="KW-1185">Reference proteome</keyword>
<evidence type="ECO:0000313" key="3">
    <source>
        <dbReference type="Proteomes" id="UP001607303"/>
    </source>
</evidence>
<dbReference type="EMBL" id="JAYRBN010000053">
    <property type="protein sequence ID" value="KAL2743825.1"/>
    <property type="molecule type" value="Genomic_DNA"/>
</dbReference>
<evidence type="ECO:0000256" key="1">
    <source>
        <dbReference type="SAM" id="MobiDB-lite"/>
    </source>
</evidence>
<dbReference type="AlphaFoldDB" id="A0ABD2CFH2"/>
<reference evidence="2 3" key="1">
    <citation type="journal article" date="2024" name="Ann. Entomol. Soc. Am.">
        <title>Genomic analyses of the southern and eastern yellowjacket wasps (Hymenoptera: Vespidae) reveal evolutionary signatures of social life.</title>
        <authorList>
            <person name="Catto M.A."/>
            <person name="Caine P.B."/>
            <person name="Orr S.E."/>
            <person name="Hunt B.G."/>
            <person name="Goodisman M.A.D."/>
        </authorList>
    </citation>
    <scope>NUCLEOTIDE SEQUENCE [LARGE SCALE GENOMIC DNA]</scope>
    <source>
        <strain evidence="2">232</strain>
        <tissue evidence="2">Head and thorax</tissue>
    </source>
</reference>
<comment type="caution">
    <text evidence="2">The sequence shown here is derived from an EMBL/GenBank/DDBJ whole genome shotgun (WGS) entry which is preliminary data.</text>
</comment>
<accession>A0ABD2CFH2</accession>
<gene>
    <name evidence="2" type="ORF">V1477_007701</name>
</gene>
<organism evidence="2 3">
    <name type="scientific">Vespula maculifrons</name>
    <name type="common">Eastern yellow jacket</name>
    <name type="synonym">Wasp</name>
    <dbReference type="NCBI Taxonomy" id="7453"/>
    <lineage>
        <taxon>Eukaryota</taxon>
        <taxon>Metazoa</taxon>
        <taxon>Ecdysozoa</taxon>
        <taxon>Arthropoda</taxon>
        <taxon>Hexapoda</taxon>
        <taxon>Insecta</taxon>
        <taxon>Pterygota</taxon>
        <taxon>Neoptera</taxon>
        <taxon>Endopterygota</taxon>
        <taxon>Hymenoptera</taxon>
        <taxon>Apocrita</taxon>
        <taxon>Aculeata</taxon>
        <taxon>Vespoidea</taxon>
        <taxon>Vespidae</taxon>
        <taxon>Vespinae</taxon>
        <taxon>Vespula</taxon>
    </lineage>
</organism>
<sequence length="77" mass="9049">MKSDENPFLIQKQFFDFKWDSDDEKKTFENLIIRSMPEELHMRSQESIKKPAIAPVTKSKTDQISTKTKPRCLVNTC</sequence>
<feature type="region of interest" description="Disordered" evidence="1">
    <location>
        <begin position="42"/>
        <end position="61"/>
    </location>
</feature>
<dbReference type="Proteomes" id="UP001607303">
    <property type="component" value="Unassembled WGS sequence"/>
</dbReference>
<protein>
    <submittedName>
        <fullName evidence="2">Uncharacterized protein</fullName>
    </submittedName>
</protein>
<name>A0ABD2CFH2_VESMC</name>